<protein>
    <submittedName>
        <fullName evidence="1">Uncharacterized protein</fullName>
    </submittedName>
</protein>
<organism evidence="1">
    <name type="scientific">Ralstonia solanacearum</name>
    <name type="common">Pseudomonas solanacearum</name>
    <dbReference type="NCBI Taxonomy" id="305"/>
    <lineage>
        <taxon>Bacteria</taxon>
        <taxon>Pseudomonadati</taxon>
        <taxon>Pseudomonadota</taxon>
        <taxon>Betaproteobacteria</taxon>
        <taxon>Burkholderiales</taxon>
        <taxon>Burkholderiaceae</taxon>
        <taxon>Ralstonia</taxon>
        <taxon>Ralstonia solanacearum species complex</taxon>
    </lineage>
</organism>
<dbReference type="EMBL" id="LN899823">
    <property type="protein sequence ID" value="CUV26793.1"/>
    <property type="molecule type" value="Genomic_DNA"/>
</dbReference>
<accession>A0A0S4UY81</accession>
<name>A0A0S4UY81_RALSL</name>
<dbReference type="AlphaFoldDB" id="A0A0S4UY81"/>
<gene>
    <name evidence="1" type="ORF">RUN1744_v1_3050001</name>
</gene>
<proteinExistence type="predicted"/>
<evidence type="ECO:0000313" key="1">
    <source>
        <dbReference type="EMBL" id="CUV26793.1"/>
    </source>
</evidence>
<sequence>MRPWCPRACPPGRPRIAPADTLADTTAASASDDVDAPDLMVEIDAALRYTEQGALDLSLIHI</sequence>
<reference evidence="1" key="1">
    <citation type="submission" date="2015-10" db="EMBL/GenBank/DDBJ databases">
        <authorList>
            <person name="Gilbert D.G."/>
        </authorList>
    </citation>
    <scope>NUCLEOTIDE SEQUENCE</scope>
    <source>
        <strain evidence="1">Phyl III-seqv23</strain>
    </source>
</reference>